<dbReference type="PANTHER" id="PTHR41752">
    <property type="entry name" value="PROFILIN"/>
    <property type="match status" value="1"/>
</dbReference>
<dbReference type="InParanoid" id="A2G216"/>
<dbReference type="OrthoDB" id="10259541at2759"/>
<organism evidence="1 2">
    <name type="scientific">Trichomonas vaginalis (strain ATCC PRA-98 / G3)</name>
    <dbReference type="NCBI Taxonomy" id="412133"/>
    <lineage>
        <taxon>Eukaryota</taxon>
        <taxon>Metamonada</taxon>
        <taxon>Parabasalia</taxon>
        <taxon>Trichomonadida</taxon>
        <taxon>Trichomonadidae</taxon>
        <taxon>Trichomonas</taxon>
    </lineage>
</organism>
<protein>
    <recommendedName>
        <fullName evidence="3">Profilin</fullName>
    </recommendedName>
</protein>
<name>A2G216_TRIV3</name>
<dbReference type="SUPFAM" id="SSF55770">
    <property type="entry name" value="Profilin (actin-binding protein)"/>
    <property type="match status" value="1"/>
</dbReference>
<reference evidence="1" key="1">
    <citation type="submission" date="2006-10" db="EMBL/GenBank/DDBJ databases">
        <authorList>
            <person name="Amadeo P."/>
            <person name="Zhao Q."/>
            <person name="Wortman J."/>
            <person name="Fraser-Liggett C."/>
            <person name="Carlton J."/>
        </authorList>
    </citation>
    <scope>NUCLEOTIDE SEQUENCE</scope>
    <source>
        <strain evidence="1">G3</strain>
    </source>
</reference>
<evidence type="ECO:0008006" key="3">
    <source>
        <dbReference type="Google" id="ProtNLM"/>
    </source>
</evidence>
<reference evidence="1" key="2">
    <citation type="journal article" date="2007" name="Science">
        <title>Draft genome sequence of the sexually transmitted pathogen Trichomonas vaginalis.</title>
        <authorList>
            <person name="Carlton J.M."/>
            <person name="Hirt R.P."/>
            <person name="Silva J.C."/>
            <person name="Delcher A.L."/>
            <person name="Schatz M."/>
            <person name="Zhao Q."/>
            <person name="Wortman J.R."/>
            <person name="Bidwell S.L."/>
            <person name="Alsmark U.C.M."/>
            <person name="Besteiro S."/>
            <person name="Sicheritz-Ponten T."/>
            <person name="Noel C.J."/>
            <person name="Dacks J.B."/>
            <person name="Foster P.G."/>
            <person name="Simillion C."/>
            <person name="Van de Peer Y."/>
            <person name="Miranda-Saavedra D."/>
            <person name="Barton G.J."/>
            <person name="Westrop G.D."/>
            <person name="Mueller S."/>
            <person name="Dessi D."/>
            <person name="Fiori P.L."/>
            <person name="Ren Q."/>
            <person name="Paulsen I."/>
            <person name="Zhang H."/>
            <person name="Bastida-Corcuera F.D."/>
            <person name="Simoes-Barbosa A."/>
            <person name="Brown M.T."/>
            <person name="Hayes R.D."/>
            <person name="Mukherjee M."/>
            <person name="Okumura C.Y."/>
            <person name="Schneider R."/>
            <person name="Smith A.J."/>
            <person name="Vanacova S."/>
            <person name="Villalvazo M."/>
            <person name="Haas B.J."/>
            <person name="Pertea M."/>
            <person name="Feldblyum T.V."/>
            <person name="Utterback T.R."/>
            <person name="Shu C.L."/>
            <person name="Osoegawa K."/>
            <person name="de Jong P.J."/>
            <person name="Hrdy I."/>
            <person name="Horvathova L."/>
            <person name="Zubacova Z."/>
            <person name="Dolezal P."/>
            <person name="Malik S.B."/>
            <person name="Logsdon J.M. Jr."/>
            <person name="Henze K."/>
            <person name="Gupta A."/>
            <person name="Wang C.C."/>
            <person name="Dunne R.L."/>
            <person name="Upcroft J.A."/>
            <person name="Upcroft P."/>
            <person name="White O."/>
            <person name="Salzberg S.L."/>
            <person name="Tang P."/>
            <person name="Chiu C.-H."/>
            <person name="Lee Y.-S."/>
            <person name="Embley T.M."/>
            <person name="Coombs G.H."/>
            <person name="Mottram J.C."/>
            <person name="Tachezy J."/>
            <person name="Fraser-Liggett C.M."/>
            <person name="Johnson P.J."/>
        </authorList>
    </citation>
    <scope>NUCLEOTIDE SEQUENCE [LARGE SCALE GENOMIC DNA]</scope>
    <source>
        <strain evidence="1">G3</strain>
    </source>
</reference>
<dbReference type="Gene3D" id="3.30.450.30">
    <property type="entry name" value="Dynein light chain 2a, cytoplasmic"/>
    <property type="match status" value="1"/>
</dbReference>
<dbReference type="KEGG" id="tva:4746470"/>
<dbReference type="VEuPathDB" id="TrichDB:TVAGG3_0570470"/>
<dbReference type="VEuPathDB" id="TrichDB:TVAG_181560"/>
<evidence type="ECO:0000313" key="2">
    <source>
        <dbReference type="Proteomes" id="UP000001542"/>
    </source>
</evidence>
<accession>A2G216</accession>
<dbReference type="PANTHER" id="PTHR41752:SF1">
    <property type="entry name" value="PROFILIN"/>
    <property type="match status" value="1"/>
</dbReference>
<dbReference type="Proteomes" id="UP000001542">
    <property type="component" value="Unassembled WGS sequence"/>
</dbReference>
<dbReference type="InterPro" id="IPR036140">
    <property type="entry name" value="PFN_sf"/>
</dbReference>
<dbReference type="GO" id="GO:0003779">
    <property type="term" value="F:actin binding"/>
    <property type="evidence" value="ECO:0007669"/>
    <property type="project" value="InterPro"/>
</dbReference>
<evidence type="ECO:0000313" key="1">
    <source>
        <dbReference type="EMBL" id="EAX88808.1"/>
    </source>
</evidence>
<dbReference type="EMBL" id="DS114263">
    <property type="protein sequence ID" value="EAX88808.1"/>
    <property type="molecule type" value="Genomic_DNA"/>
</dbReference>
<proteinExistence type="predicted"/>
<keyword evidence="2" id="KW-1185">Reference proteome</keyword>
<dbReference type="RefSeq" id="XP_001301738.1">
    <property type="nucleotide sequence ID" value="XM_001301737.1"/>
</dbReference>
<dbReference type="AlphaFoldDB" id="A2G216"/>
<gene>
    <name evidence="1" type="ORF">TVAG_181560</name>
</gene>
<dbReference type="SMR" id="A2G216"/>
<sequence>MSAPTIETVKQSNPDWQNFVLFTEDGTNLLSTTEVKPEEITTWLGLFKDFDETIKAGLTYDGVHYHVHRFYDGLLYGRADPNIKKTNGFCLIKSQRSAEKKPIVLLFTFDLPATTARLVPAANKYLESVKEQFQ</sequence>
<dbReference type="Pfam" id="PF00235">
    <property type="entry name" value="Profilin"/>
    <property type="match status" value="1"/>
</dbReference>
<dbReference type="InterPro" id="IPR048278">
    <property type="entry name" value="PFN"/>
</dbReference>